<accession>A0A484BQH1</accession>
<dbReference type="GO" id="GO:0043812">
    <property type="term" value="F:phosphatidylinositol-4-phosphate phosphatase activity"/>
    <property type="evidence" value="ECO:0007669"/>
    <property type="project" value="TreeGrafter"/>
</dbReference>
<protein>
    <recommendedName>
        <fullName evidence="4">Phosphatidylinositol-3-phosphatase SAC1</fullName>
        <ecNumber evidence="1">3.1.3.64</ecNumber>
    </recommendedName>
    <alternativeName>
        <fullName evidence="6">Phosphatidylinositol-4-phosphate phosphatase</fullName>
    </alternativeName>
    <alternativeName>
        <fullName evidence="5">Suppressor of actin mutations 1-like protein</fullName>
    </alternativeName>
</protein>
<keyword evidence="10" id="KW-1185">Reference proteome</keyword>
<gene>
    <name evidence="9" type="ORF">AWZ03_003215</name>
</gene>
<dbReference type="PANTHER" id="PTHR45662">
    <property type="entry name" value="PHOSPHATIDYLINOSITIDE PHOSPHATASE SAC1"/>
    <property type="match status" value="1"/>
</dbReference>
<reference evidence="9 10" key="1">
    <citation type="journal article" date="2019" name="J. Hered.">
        <title>An Improved Genome Assembly for Drosophila navojoa, the Basal Species in the mojavensis Cluster.</title>
        <authorList>
            <person name="Vanderlinde T."/>
            <person name="Dupim E.G."/>
            <person name="Nazario-Yepiz N.O."/>
            <person name="Carvalho A.B."/>
        </authorList>
    </citation>
    <scope>NUCLEOTIDE SEQUENCE [LARGE SCALE GENOMIC DNA]</scope>
    <source>
        <strain evidence="9">Navoj_Jal97</strain>
        <tissue evidence="9">Whole organism</tissue>
    </source>
</reference>
<evidence type="ECO:0000259" key="8">
    <source>
        <dbReference type="PROSITE" id="PS50275"/>
    </source>
</evidence>
<comment type="caution">
    <text evidence="9">The sequence shown here is derived from an EMBL/GenBank/DDBJ whole genome shotgun (WGS) entry which is preliminary data.</text>
</comment>
<dbReference type="InterPro" id="IPR002013">
    <property type="entry name" value="SAC_dom"/>
</dbReference>
<feature type="compositionally biased region" description="Basic and acidic residues" evidence="7">
    <location>
        <begin position="886"/>
        <end position="905"/>
    </location>
</feature>
<dbReference type="Pfam" id="PF22576">
    <property type="entry name" value="Bfc"/>
    <property type="match status" value="1"/>
</dbReference>
<proteinExistence type="predicted"/>
<dbReference type="EMBL" id="LSRL02000016">
    <property type="protein sequence ID" value="TDG50310.1"/>
    <property type="molecule type" value="Genomic_DNA"/>
</dbReference>
<dbReference type="Proteomes" id="UP000295192">
    <property type="component" value="Unassembled WGS sequence"/>
</dbReference>
<dbReference type="PANTHER" id="PTHR45662:SF2">
    <property type="entry name" value="PHOSPHATIDYLINOSITOL-3-PHOSPHATASE SAC1"/>
    <property type="match status" value="1"/>
</dbReference>
<comment type="catalytic activity">
    <reaction evidence="3">
        <text>a 1,2-diacyl-sn-glycero-3-phospho-(1D-myo-inositol 4-phosphate) + H2O = a 1,2-diacyl-sn-glycero-3-phospho-(1D-myo-inositol) + phosphate</text>
        <dbReference type="Rhea" id="RHEA:55652"/>
        <dbReference type="ChEBI" id="CHEBI:15377"/>
        <dbReference type="ChEBI" id="CHEBI:43474"/>
        <dbReference type="ChEBI" id="CHEBI:57880"/>
        <dbReference type="ChEBI" id="CHEBI:58178"/>
    </reaction>
    <physiologicalReaction direction="left-to-right" evidence="3">
        <dbReference type="Rhea" id="RHEA:55653"/>
    </physiologicalReaction>
</comment>
<dbReference type="GO" id="GO:0005783">
    <property type="term" value="C:endoplasmic reticulum"/>
    <property type="evidence" value="ECO:0007669"/>
    <property type="project" value="TreeGrafter"/>
</dbReference>
<dbReference type="PROSITE" id="PS50275">
    <property type="entry name" value="SAC"/>
    <property type="match status" value="1"/>
</dbReference>
<dbReference type="AlphaFoldDB" id="A0A484BQH1"/>
<evidence type="ECO:0000256" key="7">
    <source>
        <dbReference type="SAM" id="MobiDB-lite"/>
    </source>
</evidence>
<evidence type="ECO:0000256" key="3">
    <source>
        <dbReference type="ARBA" id="ARBA00036807"/>
    </source>
</evidence>
<dbReference type="Pfam" id="PF02383">
    <property type="entry name" value="Syja_N"/>
    <property type="match status" value="1"/>
</dbReference>
<feature type="region of interest" description="Disordered" evidence="7">
    <location>
        <begin position="882"/>
        <end position="922"/>
    </location>
</feature>
<evidence type="ECO:0000313" key="10">
    <source>
        <dbReference type="Proteomes" id="UP000295192"/>
    </source>
</evidence>
<evidence type="ECO:0000256" key="1">
    <source>
        <dbReference type="ARBA" id="ARBA00013038"/>
    </source>
</evidence>
<dbReference type="InterPro" id="IPR054459">
    <property type="entry name" value="Bfc_dom"/>
</dbReference>
<evidence type="ECO:0000256" key="2">
    <source>
        <dbReference type="ARBA" id="ARBA00036631"/>
    </source>
</evidence>
<feature type="domain" description="SAC" evidence="8">
    <location>
        <begin position="118"/>
        <end position="447"/>
    </location>
</feature>
<name>A0A484BQH1_DRONA</name>
<comment type="catalytic activity">
    <reaction evidence="2">
        <text>a 1,2-diacyl-sn-glycero-3-phospho-(1D-myo-inositol-3-phosphate) + H2O = a 1,2-diacyl-sn-glycero-3-phospho-(1D-myo-inositol) + phosphate</text>
        <dbReference type="Rhea" id="RHEA:12316"/>
        <dbReference type="ChEBI" id="CHEBI:15377"/>
        <dbReference type="ChEBI" id="CHEBI:43474"/>
        <dbReference type="ChEBI" id="CHEBI:57880"/>
        <dbReference type="ChEBI" id="CHEBI:58088"/>
        <dbReference type="EC" id="3.1.3.64"/>
    </reaction>
    <physiologicalReaction direction="left-to-right" evidence="2">
        <dbReference type="Rhea" id="RHEA:12317"/>
    </physiologicalReaction>
</comment>
<dbReference type="OrthoDB" id="405996at2759"/>
<sequence>MEGENDVYDDMNLYITQENFIVEPNGQDELLVIGRLDKVTRVQPKTSQLINQRPTRRICGILGTIHLLSCDYLLVATHRIFVGVLNNAIVWRLAGYDIIPYIPNAIQRSENSSFLKMLRQTLDTKFYYFSYRYDLTQSLQRQYENKVPKVMPGLLQRSDERFVWNRYVLEQFKCNNMQRFQLPIMQGFVSINQVQINGQTFFWSIVSRRSVERAGTRLFCRGSNDLGQVANFVETEQIVEFNGQRTSFVQTRGSIPFQWQQLPTLRYSPKPRLTPGKDYLAACTAHFNAQLKYYGKVVAINLVNQKGVEGELEATFARLVRELNNPAVRYEAFDFHHECRKMRWNRLNILIDRLAYEQDSFGFFHAFDNGVLVSSQQGVFRTNCIDCLDRTNVVQSMLARRSLTAVLQKLGVLHIGQLVENASTSFEAIFKGVWADNADLVSLQYSGTGALKTDFTRTGKRTKAGALNDGKNSLVRYYLNNFADGRRQDGIDLFLGNYIVNDSENIIQPTPLETPRGWRYYMFPSVLLIAVAMFFVTMTYPSEFNTENLLFMLFWGAMIANLCAPEEYPTCVEITFRSTVFVSICDREYGTCVNPKAPKCCKCCIFALESPVTDKDMLLIHVYKKKTSRCKFLIGLTELPMKPLFDRVRESFDAENINWEKVWSEQLQLVPKLKGPNKEVMDNCACYDRGNERREQLCQTSEITKRLLPLFNLCKQQTGNIVLIIRLVCNGPSLVSSFPLNTSICSRNPVCPPPCPPCGQSKPSCPEDPCDPCCGGGSTSATGGPMDTGKKSCKGSCPSCPPPSCVQPDPCARPVDDRGKCLRYFACNLDKMCPCDTCEDEFDRECPTVPSKRRPKSVIEQRLEPCGPCGGVPAHPRYVQTQKQLGLEESRKEKREENKQKEKEKKKGKRESGGGLYREDEPSTSCFAGESNQAPDCGGPEACNHCCPEYASCCNIARSRAIRQLHHLLLKYNIHVD</sequence>
<evidence type="ECO:0000313" key="9">
    <source>
        <dbReference type="EMBL" id="TDG50310.1"/>
    </source>
</evidence>
<dbReference type="STRING" id="7232.A0A484BQH1"/>
<evidence type="ECO:0000256" key="5">
    <source>
        <dbReference type="ARBA" id="ARBA00041396"/>
    </source>
</evidence>
<organism evidence="9 10">
    <name type="scientific">Drosophila navojoa</name>
    <name type="common">Fruit fly</name>
    <dbReference type="NCBI Taxonomy" id="7232"/>
    <lineage>
        <taxon>Eukaryota</taxon>
        <taxon>Metazoa</taxon>
        <taxon>Ecdysozoa</taxon>
        <taxon>Arthropoda</taxon>
        <taxon>Hexapoda</taxon>
        <taxon>Insecta</taxon>
        <taxon>Pterygota</taxon>
        <taxon>Neoptera</taxon>
        <taxon>Endopterygota</taxon>
        <taxon>Diptera</taxon>
        <taxon>Brachycera</taxon>
        <taxon>Muscomorpha</taxon>
        <taxon>Ephydroidea</taxon>
        <taxon>Drosophilidae</taxon>
        <taxon>Drosophila</taxon>
    </lineage>
</organism>
<dbReference type="EC" id="3.1.3.64" evidence="1"/>
<evidence type="ECO:0000256" key="4">
    <source>
        <dbReference type="ARBA" id="ARBA00040795"/>
    </source>
</evidence>
<evidence type="ECO:0000256" key="6">
    <source>
        <dbReference type="ARBA" id="ARBA00041911"/>
    </source>
</evidence>
<dbReference type="GO" id="GO:0004438">
    <property type="term" value="F:phosphatidylinositol-3-phosphate phosphatase activity"/>
    <property type="evidence" value="ECO:0007669"/>
    <property type="project" value="UniProtKB-EC"/>
</dbReference>
<dbReference type="GO" id="GO:0046856">
    <property type="term" value="P:phosphatidylinositol dephosphorylation"/>
    <property type="evidence" value="ECO:0007669"/>
    <property type="project" value="TreeGrafter"/>
</dbReference>